<reference evidence="1 2" key="1">
    <citation type="journal article" date="2010" name="J. Bacteriol.">
        <title>The Citrobacter rodentium genome sequence reveals convergent evolution with human pathogenic Escherichia coli.</title>
        <authorList>
            <person name="Petty N.K."/>
            <person name="Bulgin R."/>
            <person name="Crepin V.F."/>
            <person name="Cerdeno-Tarraga A.M."/>
            <person name="Schroeder G.N."/>
            <person name="Quail M.A."/>
            <person name="Lennard N."/>
            <person name="Corton C."/>
            <person name="Barron A."/>
            <person name="Clark L."/>
            <person name="Toribio A.L."/>
            <person name="Parkhill J."/>
            <person name="Dougan G."/>
            <person name="Frankel G."/>
            <person name="Thomson N.R."/>
        </authorList>
    </citation>
    <scope>NUCLEOTIDE SEQUENCE [LARGE SCALE GENOMIC DNA]</scope>
    <source>
        <strain evidence="1 2">ICC168</strain>
    </source>
</reference>
<protein>
    <submittedName>
        <fullName evidence="1">Uncharacterized protein</fullName>
    </submittedName>
</protein>
<name>D2TJT5_CITRI</name>
<dbReference type="HOGENOM" id="CLU_1812361_0_0_6"/>
<accession>D2TJT5</accession>
<proteinExistence type="predicted"/>
<evidence type="ECO:0000313" key="2">
    <source>
        <dbReference type="Proteomes" id="UP000001889"/>
    </source>
</evidence>
<keyword evidence="2" id="KW-1185">Reference proteome</keyword>
<evidence type="ECO:0000313" key="1">
    <source>
        <dbReference type="EMBL" id="CBG90933.1"/>
    </source>
</evidence>
<organism evidence="1 2">
    <name type="scientific">Citrobacter rodentium (strain ICC168)</name>
    <name type="common">Citrobacter freundii biotype 4280</name>
    <dbReference type="NCBI Taxonomy" id="637910"/>
    <lineage>
        <taxon>Bacteria</taxon>
        <taxon>Pseudomonadati</taxon>
        <taxon>Pseudomonadota</taxon>
        <taxon>Gammaproteobacteria</taxon>
        <taxon>Enterobacterales</taxon>
        <taxon>Enterobacteriaceae</taxon>
        <taxon>Citrobacter</taxon>
    </lineage>
</organism>
<dbReference type="EMBL" id="FN543502">
    <property type="protein sequence ID" value="CBG90933.1"/>
    <property type="molecule type" value="Genomic_DNA"/>
</dbReference>
<dbReference type="Proteomes" id="UP000001889">
    <property type="component" value="Chromosome"/>
</dbReference>
<dbReference type="AlphaFoldDB" id="D2TJT5"/>
<sequence length="142" mass="16244">MPAEIALQRLYARARPGDIHRAKRAGQHTAFTADTARLFHKDMPVLAAYRLRRTDVRARRVFALVTGDRRGEGMVFNDPDAWSKLPGRNRRAVLIFLMRNHTGDFAGTTADTLRRIRHNKPVHSSLRQHEKSRVPEAAAWLL</sequence>
<dbReference type="KEGG" id="cro:ROD_42361"/>
<gene>
    <name evidence="1" type="ordered locus">ROD_42361</name>
</gene>